<feature type="compositionally biased region" description="Polar residues" evidence="1">
    <location>
        <begin position="27"/>
        <end position="39"/>
    </location>
</feature>
<protein>
    <submittedName>
        <fullName evidence="2">Uncharacterized protein</fullName>
    </submittedName>
</protein>
<dbReference type="EMBL" id="JAPXFL010000001">
    <property type="protein sequence ID" value="KAK9512030.1"/>
    <property type="molecule type" value="Genomic_DNA"/>
</dbReference>
<evidence type="ECO:0000313" key="4">
    <source>
        <dbReference type="Proteomes" id="UP001461498"/>
    </source>
</evidence>
<organism evidence="2 4">
    <name type="scientific">Rhynocoris fuscipes</name>
    <dbReference type="NCBI Taxonomy" id="488301"/>
    <lineage>
        <taxon>Eukaryota</taxon>
        <taxon>Metazoa</taxon>
        <taxon>Ecdysozoa</taxon>
        <taxon>Arthropoda</taxon>
        <taxon>Hexapoda</taxon>
        <taxon>Insecta</taxon>
        <taxon>Pterygota</taxon>
        <taxon>Neoptera</taxon>
        <taxon>Paraneoptera</taxon>
        <taxon>Hemiptera</taxon>
        <taxon>Heteroptera</taxon>
        <taxon>Panheteroptera</taxon>
        <taxon>Cimicomorpha</taxon>
        <taxon>Reduviidae</taxon>
        <taxon>Harpactorinae</taxon>
        <taxon>Harpactorini</taxon>
        <taxon>Rhynocoris</taxon>
    </lineage>
</organism>
<dbReference type="Proteomes" id="UP001461498">
    <property type="component" value="Unassembled WGS sequence"/>
</dbReference>
<feature type="region of interest" description="Disordered" evidence="1">
    <location>
        <begin position="1"/>
        <end position="39"/>
    </location>
</feature>
<comment type="caution">
    <text evidence="2">The sequence shown here is derived from an EMBL/GenBank/DDBJ whole genome shotgun (WGS) entry which is preliminary data.</text>
</comment>
<evidence type="ECO:0000313" key="2">
    <source>
        <dbReference type="EMBL" id="KAK9512003.1"/>
    </source>
</evidence>
<evidence type="ECO:0000256" key="1">
    <source>
        <dbReference type="SAM" id="MobiDB-lite"/>
    </source>
</evidence>
<proteinExistence type="predicted"/>
<reference evidence="2 4" key="1">
    <citation type="submission" date="2022-12" db="EMBL/GenBank/DDBJ databases">
        <title>Chromosome-level genome assembly of true bugs.</title>
        <authorList>
            <person name="Ma L."/>
            <person name="Li H."/>
        </authorList>
    </citation>
    <scope>NUCLEOTIDE SEQUENCE [LARGE SCALE GENOMIC DNA]</scope>
    <source>
        <strain evidence="2">Lab_2022b</strain>
    </source>
</reference>
<feature type="compositionally biased region" description="Basic and acidic residues" evidence="1">
    <location>
        <begin position="7"/>
        <end position="25"/>
    </location>
</feature>
<gene>
    <name evidence="2" type="ORF">O3M35_000548</name>
    <name evidence="3" type="ORF">O3M35_000557</name>
</gene>
<accession>A0AAW1DPA4</accession>
<sequence>MLDSESESDRSRIDNGERTKGERFQYNRFTPSDTSSTVYNMETTSSTLSERGKMPIPQRATLFFKSLPIDGEDASSEHDKIKGRPPKLLKEIPKSAFQYYQIRINEKPNKVRPDLLELRKIMR</sequence>
<dbReference type="EMBL" id="JAPXFL010000001">
    <property type="protein sequence ID" value="KAK9512003.1"/>
    <property type="molecule type" value="Genomic_DNA"/>
</dbReference>
<keyword evidence="4" id="KW-1185">Reference proteome</keyword>
<dbReference type="AlphaFoldDB" id="A0AAW1DPA4"/>
<name>A0AAW1DPA4_9HEMI</name>
<evidence type="ECO:0000313" key="3">
    <source>
        <dbReference type="EMBL" id="KAK9512030.1"/>
    </source>
</evidence>